<proteinExistence type="predicted"/>
<evidence type="ECO:0000259" key="3">
    <source>
        <dbReference type="PROSITE" id="PS50887"/>
    </source>
</evidence>
<dbReference type="PROSITE" id="PS50883">
    <property type="entry name" value="EAL"/>
    <property type="match status" value="1"/>
</dbReference>
<dbReference type="PROSITE" id="PS50887">
    <property type="entry name" value="GGDEF"/>
    <property type="match status" value="1"/>
</dbReference>
<feature type="domain" description="GGDEF" evidence="3">
    <location>
        <begin position="255"/>
        <end position="390"/>
    </location>
</feature>
<gene>
    <name evidence="4" type="ORF">K0504_17425</name>
</gene>
<dbReference type="InterPro" id="IPR043128">
    <property type="entry name" value="Rev_trsase/Diguanyl_cyclase"/>
</dbReference>
<dbReference type="InterPro" id="IPR000160">
    <property type="entry name" value="GGDEF_dom"/>
</dbReference>
<feature type="transmembrane region" description="Helical" evidence="1">
    <location>
        <begin position="200"/>
        <end position="221"/>
    </location>
</feature>
<feature type="domain" description="EAL" evidence="2">
    <location>
        <begin position="399"/>
        <end position="652"/>
    </location>
</feature>
<accession>A0ABS7EKD9</accession>
<name>A0ABS7EKD9_9GAMM</name>
<evidence type="ECO:0000313" key="4">
    <source>
        <dbReference type="EMBL" id="MBW8192822.1"/>
    </source>
</evidence>
<keyword evidence="5" id="KW-1185">Reference proteome</keyword>
<dbReference type="Pfam" id="PF00563">
    <property type="entry name" value="EAL"/>
    <property type="match status" value="1"/>
</dbReference>
<dbReference type="EMBL" id="JAHZSS010000029">
    <property type="protein sequence ID" value="MBW8192822.1"/>
    <property type="molecule type" value="Genomic_DNA"/>
</dbReference>
<dbReference type="InterPro" id="IPR035919">
    <property type="entry name" value="EAL_sf"/>
</dbReference>
<dbReference type="PANTHER" id="PTHR33121">
    <property type="entry name" value="CYCLIC DI-GMP PHOSPHODIESTERASE PDEF"/>
    <property type="match status" value="1"/>
</dbReference>
<dbReference type="RefSeq" id="WP_220105442.1">
    <property type="nucleotide sequence ID" value="NZ_JAHZSS010000029.1"/>
</dbReference>
<evidence type="ECO:0000313" key="5">
    <source>
        <dbReference type="Proteomes" id="UP001166251"/>
    </source>
</evidence>
<dbReference type="SMART" id="SM00052">
    <property type="entry name" value="EAL"/>
    <property type="match status" value="1"/>
</dbReference>
<keyword evidence="1" id="KW-0812">Transmembrane</keyword>
<sequence>MLNSSVLARFKHYKVTIKARAYRAFVSFSENPKRYSRTLALLLVGALLMMLFESYQLQHQLSQSSQHAVITHQAKLEALSASKFHLSKYQLLVENWPQFKSLKADTELEQARATANEQLAQLDEQHVSQLWQQVLALDYQLQLVAEPSSNQALALVNKLNATLRDVHLALDQSNTELFALIQAQSTQNQRFIDDAKQRSLYLDGATLLLVILAFAVLYRYFRASQFYRHKAFHDRVTGLPNQSKMLLDLHQKRHGNMLLLALELNNIEHYVAGQGYNIIEQIHQSFSHHLLNVLAQLELNYFQVYRSGKGIYLIKGCVADQNKVAEVIKRIRAALIKPISTSIGEYHPRWNRGATLISPNTAPEKALDQLYAALAEAGYEGQDSLQFFSSALRDKRKRRWKLQQLLGQAMRENQLALHYQPQFEMKSGRLMGVEALLRWQINGKNVASPAEFIPVAEQTGLIIEMGRWVIRTAIHQAAFWYHHNQPVKVAINISPRQFEHPDFISELKQLLNITQLPPKFIELEITEGVLMKDAQGGLATLHDLKKIGVSLAIDDFGQGYSSLSYLHRFPIDKLKIDRSFVTDVHHSEMDQVIARIIIELGKQLQLEVIAEGVELDEQAQWLITNGCQLAQGYLMGKPVSCGELQQLLDQQQLPLPPITPNAE</sequence>
<dbReference type="Gene3D" id="3.30.70.270">
    <property type="match status" value="1"/>
</dbReference>
<dbReference type="InterPro" id="IPR001633">
    <property type="entry name" value="EAL_dom"/>
</dbReference>
<evidence type="ECO:0000256" key="1">
    <source>
        <dbReference type="SAM" id="Phobius"/>
    </source>
</evidence>
<dbReference type="InterPro" id="IPR029787">
    <property type="entry name" value="Nucleotide_cyclase"/>
</dbReference>
<dbReference type="SUPFAM" id="SSF141868">
    <property type="entry name" value="EAL domain-like"/>
    <property type="match status" value="1"/>
</dbReference>
<dbReference type="Proteomes" id="UP001166251">
    <property type="component" value="Unassembled WGS sequence"/>
</dbReference>
<keyword evidence="1" id="KW-0472">Membrane</keyword>
<protein>
    <submittedName>
        <fullName evidence="4">Bifunctional diguanylate cyclase/phosphodiesterase</fullName>
    </submittedName>
</protein>
<organism evidence="4 5">
    <name type="scientific">Neiella holothuriorum</name>
    <dbReference type="NCBI Taxonomy" id="2870530"/>
    <lineage>
        <taxon>Bacteria</taxon>
        <taxon>Pseudomonadati</taxon>
        <taxon>Pseudomonadota</taxon>
        <taxon>Gammaproteobacteria</taxon>
        <taxon>Alteromonadales</taxon>
        <taxon>Echinimonadaceae</taxon>
        <taxon>Neiella</taxon>
    </lineage>
</organism>
<dbReference type="InterPro" id="IPR050706">
    <property type="entry name" value="Cyclic-di-GMP_PDE-like"/>
</dbReference>
<reference evidence="4" key="1">
    <citation type="submission" date="2021-07" db="EMBL/GenBank/DDBJ databases">
        <title>Neiella marina sp. nov., isolated from the intestinal content of sea cucumber Apostichopus japonicus.</title>
        <authorList>
            <person name="Bai X."/>
        </authorList>
    </citation>
    <scope>NUCLEOTIDE SEQUENCE</scope>
    <source>
        <strain evidence="4">126</strain>
    </source>
</reference>
<dbReference type="SMART" id="SM00267">
    <property type="entry name" value="GGDEF"/>
    <property type="match status" value="1"/>
</dbReference>
<dbReference type="CDD" id="cd01948">
    <property type="entry name" value="EAL"/>
    <property type="match status" value="1"/>
</dbReference>
<keyword evidence="1" id="KW-1133">Transmembrane helix</keyword>
<comment type="caution">
    <text evidence="4">The sequence shown here is derived from an EMBL/GenBank/DDBJ whole genome shotgun (WGS) entry which is preliminary data.</text>
</comment>
<dbReference type="SUPFAM" id="SSF55073">
    <property type="entry name" value="Nucleotide cyclase"/>
    <property type="match status" value="1"/>
</dbReference>
<dbReference type="PANTHER" id="PTHR33121:SF79">
    <property type="entry name" value="CYCLIC DI-GMP PHOSPHODIESTERASE PDED-RELATED"/>
    <property type="match status" value="1"/>
</dbReference>
<dbReference type="Gene3D" id="3.20.20.450">
    <property type="entry name" value="EAL domain"/>
    <property type="match status" value="1"/>
</dbReference>
<evidence type="ECO:0000259" key="2">
    <source>
        <dbReference type="PROSITE" id="PS50883"/>
    </source>
</evidence>